<dbReference type="InterPro" id="IPR056928">
    <property type="entry name" value="Gp77-like"/>
</dbReference>
<protein>
    <submittedName>
        <fullName evidence="1">Uncharacterized protein</fullName>
    </submittedName>
</protein>
<organism evidence="1 2">
    <name type="scientific">Roseospirillum parvum</name>
    <dbReference type="NCBI Taxonomy" id="83401"/>
    <lineage>
        <taxon>Bacteria</taxon>
        <taxon>Pseudomonadati</taxon>
        <taxon>Pseudomonadota</taxon>
        <taxon>Alphaproteobacteria</taxon>
        <taxon>Rhodospirillales</taxon>
        <taxon>Rhodospirillaceae</taxon>
        <taxon>Roseospirillum</taxon>
    </lineage>
</organism>
<sequence>MPLATYDLGPGDTDQVALDWGPKLAAQGRTEADILGAEWAVPEGLTLAHTQRDGAVTAAWITGGELTGVAQQRLLVTCRLRLIHPAGAGEVAWSRSIEIILKEL</sequence>
<dbReference type="STRING" id="83401.SAMN05421742_1183"/>
<proteinExistence type="predicted"/>
<dbReference type="AlphaFoldDB" id="A0A1G8G0N7"/>
<reference evidence="2" key="1">
    <citation type="submission" date="2016-10" db="EMBL/GenBank/DDBJ databases">
        <authorList>
            <person name="Varghese N."/>
            <person name="Submissions S."/>
        </authorList>
    </citation>
    <scope>NUCLEOTIDE SEQUENCE [LARGE SCALE GENOMIC DNA]</scope>
    <source>
        <strain evidence="2">930I</strain>
    </source>
</reference>
<name>A0A1G8G0N7_9PROT</name>
<dbReference type="Proteomes" id="UP000217076">
    <property type="component" value="Unassembled WGS sequence"/>
</dbReference>
<evidence type="ECO:0000313" key="1">
    <source>
        <dbReference type="EMBL" id="SDH87910.1"/>
    </source>
</evidence>
<accession>A0A1G8G0N7</accession>
<gene>
    <name evidence="1" type="ORF">SAMN05421742_1183</name>
</gene>
<keyword evidence="2" id="KW-1185">Reference proteome</keyword>
<dbReference type="EMBL" id="FNCV01000018">
    <property type="protein sequence ID" value="SDH87910.1"/>
    <property type="molecule type" value="Genomic_DNA"/>
</dbReference>
<evidence type="ECO:0000313" key="2">
    <source>
        <dbReference type="Proteomes" id="UP000217076"/>
    </source>
</evidence>
<dbReference type="RefSeq" id="WP_092621914.1">
    <property type="nucleotide sequence ID" value="NZ_FNCV01000018.1"/>
</dbReference>
<dbReference type="Pfam" id="PF23148">
    <property type="entry name" value="Gp77"/>
    <property type="match status" value="1"/>
</dbReference>